<sequence>MSAFELDYEAIEKLEEKMRLLPNKMEPTINTILHTDGIRIAIEEITKLIPVSRSKWSVRNKTHAKDSNWSKSEKMNLGFRILARGGAANKKGSFGYLVFPNEGRGSHNPLEQRFAERGIQNARPRILEELHVGIDKLLEEEL</sequence>
<dbReference type="KEGG" id="bti:BTG_07115"/>
<organism evidence="1 2">
    <name type="scientific">Bacillus thuringiensis HD-771</name>
    <dbReference type="NCBI Taxonomy" id="1218175"/>
    <lineage>
        <taxon>Bacteria</taxon>
        <taxon>Bacillati</taxon>
        <taxon>Bacillota</taxon>
        <taxon>Bacilli</taxon>
        <taxon>Bacillales</taxon>
        <taxon>Bacillaceae</taxon>
        <taxon>Bacillus</taxon>
        <taxon>Bacillus cereus group</taxon>
    </lineage>
</organism>
<dbReference type="Proteomes" id="UP000005259">
    <property type="component" value="Chromosome"/>
</dbReference>
<evidence type="ECO:0000313" key="2">
    <source>
        <dbReference type="Proteomes" id="UP000005259"/>
    </source>
</evidence>
<protein>
    <submittedName>
        <fullName evidence="1">Gp9 protein</fullName>
    </submittedName>
</protein>
<reference evidence="1 2" key="1">
    <citation type="submission" date="2012-08" db="EMBL/GenBank/DDBJ databases">
        <authorList>
            <person name="Doggett N."/>
            <person name="Teshima H."/>
            <person name="Bruce D."/>
            <person name="Detter J.C."/>
            <person name="Johnson S.L."/>
            <person name="Han C."/>
        </authorList>
    </citation>
    <scope>NUCLEOTIDE SEQUENCE [LARGE SCALE GENOMIC DNA]</scope>
    <source>
        <strain evidence="1 2">HD-771</strain>
    </source>
</reference>
<gene>
    <name evidence="1" type="ORF">BTG_07115</name>
</gene>
<dbReference type="EMBL" id="CP003752">
    <property type="protein sequence ID" value="AFQ14905.1"/>
    <property type="molecule type" value="Genomic_DNA"/>
</dbReference>
<accession>A0A9W3NWF7</accession>
<dbReference type="RefSeq" id="WP_001272094.1">
    <property type="nucleotide sequence ID" value="NC_018500.1"/>
</dbReference>
<evidence type="ECO:0000313" key="1">
    <source>
        <dbReference type="EMBL" id="AFQ14905.1"/>
    </source>
</evidence>
<dbReference type="AlphaFoldDB" id="A0A9W3NWF7"/>
<proteinExistence type="predicted"/>
<name>A0A9W3NWF7_BACTU</name>